<protein>
    <submittedName>
        <fullName evidence="6">DUF4870 domain-containing protein</fullName>
    </submittedName>
</protein>
<organism evidence="6">
    <name type="scientific">Desulfacinum infernum</name>
    <dbReference type="NCBI Taxonomy" id="35837"/>
    <lineage>
        <taxon>Bacteria</taxon>
        <taxon>Pseudomonadati</taxon>
        <taxon>Thermodesulfobacteriota</taxon>
        <taxon>Syntrophobacteria</taxon>
        <taxon>Syntrophobacterales</taxon>
        <taxon>Syntrophobacteraceae</taxon>
        <taxon>Desulfacinum</taxon>
    </lineage>
</organism>
<evidence type="ECO:0000256" key="3">
    <source>
        <dbReference type="ARBA" id="ARBA00022989"/>
    </source>
</evidence>
<evidence type="ECO:0000256" key="2">
    <source>
        <dbReference type="ARBA" id="ARBA00022692"/>
    </source>
</evidence>
<name>A0A831ZIV8_9BACT</name>
<gene>
    <name evidence="6" type="ORF">ENS06_01825</name>
</gene>
<comment type="subcellular location">
    <subcellularLocation>
        <location evidence="1">Membrane</location>
        <topology evidence="1">Multi-pass membrane protein</topology>
    </subcellularLocation>
</comment>
<evidence type="ECO:0000256" key="4">
    <source>
        <dbReference type="ARBA" id="ARBA00023136"/>
    </source>
</evidence>
<evidence type="ECO:0000313" key="6">
    <source>
        <dbReference type="EMBL" id="HFK96046.1"/>
    </source>
</evidence>
<dbReference type="EMBL" id="DSTK01000009">
    <property type="protein sequence ID" value="HFK96046.1"/>
    <property type="molecule type" value="Genomic_DNA"/>
</dbReference>
<dbReference type="InterPro" id="IPR019109">
    <property type="entry name" value="MamF_MmsF"/>
</dbReference>
<evidence type="ECO:0000256" key="5">
    <source>
        <dbReference type="SAM" id="Phobius"/>
    </source>
</evidence>
<dbReference type="Pfam" id="PF09685">
    <property type="entry name" value="MamF_MmsF"/>
    <property type="match status" value="1"/>
</dbReference>
<feature type="transmembrane region" description="Helical" evidence="5">
    <location>
        <begin position="38"/>
        <end position="56"/>
    </location>
</feature>
<keyword evidence="4 5" id="KW-0472">Membrane</keyword>
<comment type="caution">
    <text evidence="6">The sequence shown here is derived from an EMBL/GenBank/DDBJ whole genome shotgun (WGS) entry which is preliminary data.</text>
</comment>
<sequence length="169" mass="18828">MLVCQRAIPGRRPETRSSLIAAVGKIMSAVEPKDKDDVATWASLCHFSALLGAIWWIPTSTLWLPVGHVLCPLGVWLVNRKKSPKIDWAGRESLNFQLSMTAYGVLGAMVLPGIGATLWLWAVALTDLYWIARAGVAASEGRFFHYPLIAWRLFKETEAIRALREKEPD</sequence>
<evidence type="ECO:0000256" key="1">
    <source>
        <dbReference type="ARBA" id="ARBA00004141"/>
    </source>
</evidence>
<proteinExistence type="predicted"/>
<dbReference type="AlphaFoldDB" id="A0A831ZIV8"/>
<keyword evidence="3 5" id="KW-1133">Transmembrane helix</keyword>
<reference evidence="6" key="1">
    <citation type="journal article" date="2020" name="mSystems">
        <title>Genome- and Community-Level Interaction Insights into Carbon Utilization and Element Cycling Functions of Hydrothermarchaeota in Hydrothermal Sediment.</title>
        <authorList>
            <person name="Zhou Z."/>
            <person name="Liu Y."/>
            <person name="Xu W."/>
            <person name="Pan J."/>
            <person name="Luo Z.H."/>
            <person name="Li M."/>
        </authorList>
    </citation>
    <scope>NUCLEOTIDE SEQUENCE [LARGE SCALE GENOMIC DNA]</scope>
    <source>
        <strain evidence="6">SpSt-456</strain>
    </source>
</reference>
<feature type="transmembrane region" description="Helical" evidence="5">
    <location>
        <begin position="100"/>
        <end position="122"/>
    </location>
</feature>
<keyword evidence="2 5" id="KW-0812">Transmembrane</keyword>
<accession>A0A831ZIV8</accession>